<dbReference type="EMBL" id="CP137080">
    <property type="protein sequence ID" value="WOQ70161.1"/>
    <property type="molecule type" value="Genomic_DNA"/>
</dbReference>
<dbReference type="PANTHER" id="PTHR21666:SF270">
    <property type="entry name" value="MUREIN HYDROLASE ACTIVATOR ENVC"/>
    <property type="match status" value="1"/>
</dbReference>
<dbReference type="PANTHER" id="PTHR21666">
    <property type="entry name" value="PEPTIDASE-RELATED"/>
    <property type="match status" value="1"/>
</dbReference>
<evidence type="ECO:0000259" key="2">
    <source>
        <dbReference type="Pfam" id="PF01551"/>
    </source>
</evidence>
<keyword evidence="4" id="KW-1185">Reference proteome</keyword>
<accession>A0AAU0MHY2</accession>
<evidence type="ECO:0000313" key="4">
    <source>
        <dbReference type="Proteomes" id="UP001329313"/>
    </source>
</evidence>
<evidence type="ECO:0000256" key="1">
    <source>
        <dbReference type="SAM" id="MobiDB-lite"/>
    </source>
</evidence>
<gene>
    <name evidence="3" type="ORF">RYJ27_02765</name>
</gene>
<dbReference type="GO" id="GO:0004222">
    <property type="term" value="F:metalloendopeptidase activity"/>
    <property type="evidence" value="ECO:0007669"/>
    <property type="project" value="TreeGrafter"/>
</dbReference>
<protein>
    <submittedName>
        <fullName evidence="3">M23 family metallopeptidase</fullName>
        <ecNumber evidence="3">3.4.24.-</ecNumber>
    </submittedName>
</protein>
<feature type="region of interest" description="Disordered" evidence="1">
    <location>
        <begin position="35"/>
        <end position="67"/>
    </location>
</feature>
<dbReference type="Proteomes" id="UP001329313">
    <property type="component" value="Chromosome"/>
</dbReference>
<organism evidence="3 4">
    <name type="scientific">Microbacterium limosum</name>
    <dbReference type="NCBI Taxonomy" id="3079935"/>
    <lineage>
        <taxon>Bacteria</taxon>
        <taxon>Bacillati</taxon>
        <taxon>Actinomycetota</taxon>
        <taxon>Actinomycetes</taxon>
        <taxon>Micrococcales</taxon>
        <taxon>Microbacteriaceae</taxon>
        <taxon>Microbacterium</taxon>
    </lineage>
</organism>
<dbReference type="AlphaFoldDB" id="A0AAU0MHY2"/>
<sequence length="354" mass="36323">MVMPEGVVEVGPLAPAGPAPSPAVAPAVSGIPTSRRAARTAATAPLATPSLVTEEAREAESPATASPAASAFVADPFEAAARVFSFTGETPVVKTKDSPGESALPVDAMPAERRRLPLKRLTAASFSVGVMGVVGLMTLSMGAPAEAVAAATKAEAVTSIEAPAETGGDGAATEIQAYTAPDTADTDLSRDEKYTTTTFSEIAAATGITRHTNFFVNDPAAPIQWPFAAGVPISDGYGPRWGSFHYGLDFTPGEGAHIQSVAAGTVRVASESGGAFGVHVIIDHEIDGEVFSTHYAHMQYGSLQVKAGDVVPVGTFLGLTGNTGLSYGAHLHFEVFVGNQRIDPLAWLREHAGG</sequence>
<name>A0AAU0MHY2_9MICO</name>
<evidence type="ECO:0000313" key="3">
    <source>
        <dbReference type="EMBL" id="WOQ70161.1"/>
    </source>
</evidence>
<dbReference type="RefSeq" id="WP_330171242.1">
    <property type="nucleotide sequence ID" value="NZ_CP137080.1"/>
</dbReference>
<dbReference type="SUPFAM" id="SSF51261">
    <property type="entry name" value="Duplicated hybrid motif"/>
    <property type="match status" value="1"/>
</dbReference>
<reference evidence="3 4" key="1">
    <citation type="submission" date="2023-10" db="EMBL/GenBank/DDBJ databases">
        <title>Y20.</title>
        <authorList>
            <person name="Zhang G."/>
            <person name="Ding Y."/>
        </authorList>
    </citation>
    <scope>NUCLEOTIDE SEQUENCE [LARGE SCALE GENOMIC DNA]</scope>
    <source>
        <strain evidence="3 4">Y20</strain>
    </source>
</reference>
<dbReference type="Gene3D" id="2.70.70.10">
    <property type="entry name" value="Glucose Permease (Domain IIA)"/>
    <property type="match status" value="1"/>
</dbReference>
<dbReference type="InterPro" id="IPR016047">
    <property type="entry name" value="M23ase_b-sheet_dom"/>
</dbReference>
<proteinExistence type="predicted"/>
<feature type="compositionally biased region" description="Low complexity" evidence="1">
    <location>
        <begin position="35"/>
        <end position="53"/>
    </location>
</feature>
<dbReference type="EC" id="3.4.24.-" evidence="3"/>
<dbReference type="Pfam" id="PF01551">
    <property type="entry name" value="Peptidase_M23"/>
    <property type="match status" value="1"/>
</dbReference>
<keyword evidence="3" id="KW-0378">Hydrolase</keyword>
<dbReference type="KEGG" id="mliy:RYJ27_02765"/>
<dbReference type="InterPro" id="IPR050570">
    <property type="entry name" value="Cell_wall_metabolism_enzyme"/>
</dbReference>
<dbReference type="InterPro" id="IPR011055">
    <property type="entry name" value="Dup_hybrid_motif"/>
</dbReference>
<dbReference type="CDD" id="cd12797">
    <property type="entry name" value="M23_peptidase"/>
    <property type="match status" value="1"/>
</dbReference>
<feature type="domain" description="M23ase beta-sheet core" evidence="2">
    <location>
        <begin position="244"/>
        <end position="344"/>
    </location>
</feature>